<protein>
    <submittedName>
        <fullName evidence="3">Transcriptional regulatory protein pdtaR</fullName>
    </submittedName>
</protein>
<keyword evidence="4" id="KW-1185">Reference proteome</keyword>
<sequence>MTGLSGLRVFVVEDEGFVALMIEDMLQEMGCEIAASVARLASAREIAATAEIDLAILDVNLDGQPVFPVAEILRERQIPLVFSTGYGINGLPREFTGHPVLGKPFSIVDLQKMMTLALRR</sequence>
<dbReference type="SUPFAM" id="SSF52172">
    <property type="entry name" value="CheY-like"/>
    <property type="match status" value="1"/>
</dbReference>
<organism evidence="3 4">
    <name type="scientific">Nitratireductor thuwali</name>
    <dbReference type="NCBI Taxonomy" id="2267699"/>
    <lineage>
        <taxon>Bacteria</taxon>
        <taxon>Pseudomonadati</taxon>
        <taxon>Pseudomonadota</taxon>
        <taxon>Alphaproteobacteria</taxon>
        <taxon>Hyphomicrobiales</taxon>
        <taxon>Phyllobacteriaceae</taxon>
        <taxon>Nitratireductor</taxon>
    </lineage>
</organism>
<gene>
    <name evidence="3" type="primary">pdtaR_3</name>
    <name evidence="3" type="ORF">NTH_04202</name>
</gene>
<dbReference type="Pfam" id="PF00072">
    <property type="entry name" value="Response_reg"/>
    <property type="match status" value="1"/>
</dbReference>
<reference evidence="3 4" key="1">
    <citation type="submission" date="2018-07" db="EMBL/GenBank/DDBJ databases">
        <title>Genome sequence of Nitratireductor thuwali#1536.</title>
        <authorList>
            <person name="Michoud G."/>
            <person name="Merlino G."/>
            <person name="Sefrji F.O."/>
            <person name="Daffonchio D."/>
        </authorList>
    </citation>
    <scope>NUCLEOTIDE SEQUENCE [LARGE SCALE GENOMIC DNA]</scope>
    <source>
        <strain evidence="3 4">Nit1536</strain>
        <plasmid evidence="3 4">p1536_1</plasmid>
    </source>
</reference>
<dbReference type="Proteomes" id="UP001342418">
    <property type="component" value="Plasmid p1536_1"/>
</dbReference>
<keyword evidence="1" id="KW-0597">Phosphoprotein</keyword>
<dbReference type="Gene3D" id="3.40.50.2300">
    <property type="match status" value="1"/>
</dbReference>
<dbReference type="InterPro" id="IPR001789">
    <property type="entry name" value="Sig_transdc_resp-reg_receiver"/>
</dbReference>
<name>A0ABY5MRB2_9HYPH</name>
<feature type="modified residue" description="4-aspartylphosphate" evidence="1">
    <location>
        <position position="58"/>
    </location>
</feature>
<proteinExistence type="predicted"/>
<evidence type="ECO:0000313" key="3">
    <source>
        <dbReference type="EMBL" id="UUP19690.1"/>
    </source>
</evidence>
<accession>A0ABY5MRB2</accession>
<evidence type="ECO:0000256" key="1">
    <source>
        <dbReference type="PROSITE-ProRule" id="PRU00169"/>
    </source>
</evidence>
<dbReference type="EMBL" id="CP030942">
    <property type="protein sequence ID" value="UUP19690.1"/>
    <property type="molecule type" value="Genomic_DNA"/>
</dbReference>
<dbReference type="PROSITE" id="PS50110">
    <property type="entry name" value="RESPONSE_REGULATORY"/>
    <property type="match status" value="1"/>
</dbReference>
<feature type="domain" description="Response regulatory" evidence="2">
    <location>
        <begin position="8"/>
        <end position="118"/>
    </location>
</feature>
<evidence type="ECO:0000313" key="4">
    <source>
        <dbReference type="Proteomes" id="UP001342418"/>
    </source>
</evidence>
<dbReference type="InterPro" id="IPR011006">
    <property type="entry name" value="CheY-like_superfamily"/>
</dbReference>
<dbReference type="RefSeq" id="WP_338532144.1">
    <property type="nucleotide sequence ID" value="NZ_CP030942.1"/>
</dbReference>
<evidence type="ECO:0000259" key="2">
    <source>
        <dbReference type="PROSITE" id="PS50110"/>
    </source>
</evidence>
<keyword evidence="3" id="KW-0614">Plasmid</keyword>
<dbReference type="SMART" id="SM00448">
    <property type="entry name" value="REC"/>
    <property type="match status" value="1"/>
</dbReference>
<geneLocation type="plasmid" evidence="3 4">
    <name>p1536_1</name>
</geneLocation>